<dbReference type="GO" id="GO:0016491">
    <property type="term" value="F:oxidoreductase activity"/>
    <property type="evidence" value="ECO:0007669"/>
    <property type="project" value="UniProtKB-KW"/>
</dbReference>
<reference evidence="3 4" key="1">
    <citation type="submission" date="2024-01" db="EMBL/GenBank/DDBJ databases">
        <title>Hyphobacterium bacterium isolated from marine sediment.</title>
        <authorList>
            <person name="Zhao S."/>
        </authorList>
    </citation>
    <scope>NUCLEOTIDE SEQUENCE [LARGE SCALE GENOMIC DNA]</scope>
    <source>
        <strain evidence="4">HN65</strain>
    </source>
</reference>
<dbReference type="InterPro" id="IPR011042">
    <property type="entry name" value="6-blade_b-propeller_TolB-like"/>
</dbReference>
<accession>A0ABU7LTQ7</accession>
<dbReference type="Gene3D" id="2.120.10.30">
    <property type="entry name" value="TolB, C-terminal domain"/>
    <property type="match status" value="1"/>
</dbReference>
<name>A0ABU7LTQ7_9PROT</name>
<dbReference type="Proteomes" id="UP001354971">
    <property type="component" value="Unassembled WGS sequence"/>
</dbReference>
<organism evidence="3 4">
    <name type="scientific">Hyphobacterium lacteum</name>
    <dbReference type="NCBI Taxonomy" id="3116575"/>
    <lineage>
        <taxon>Bacteria</taxon>
        <taxon>Pseudomonadati</taxon>
        <taxon>Pseudomonadota</taxon>
        <taxon>Alphaproteobacteria</taxon>
        <taxon>Maricaulales</taxon>
        <taxon>Maricaulaceae</taxon>
        <taxon>Hyphobacterium</taxon>
    </lineage>
</organism>
<proteinExistence type="predicted"/>
<keyword evidence="3" id="KW-0560">Oxidoreductase</keyword>
<keyword evidence="1" id="KW-0732">Signal</keyword>
<protein>
    <submittedName>
        <fullName evidence="3">PQQ-dependent sugar dehydrogenase</fullName>
        <ecNumber evidence="3">1.1.5.-</ecNumber>
    </submittedName>
</protein>
<dbReference type="EC" id="1.1.5.-" evidence="3"/>
<dbReference type="InterPro" id="IPR011041">
    <property type="entry name" value="Quinoprot_gluc/sorb_DH_b-prop"/>
</dbReference>
<gene>
    <name evidence="3" type="ORF">V0U79_13045</name>
</gene>
<dbReference type="EMBL" id="JAZDRP010000011">
    <property type="protein sequence ID" value="MEE2527286.1"/>
    <property type="molecule type" value="Genomic_DNA"/>
</dbReference>
<feature type="domain" description="Glucose/Sorbosone dehydrogenase" evidence="2">
    <location>
        <begin position="39"/>
        <end position="370"/>
    </location>
</feature>
<dbReference type="PANTHER" id="PTHR19328:SF75">
    <property type="entry name" value="ALDOSE SUGAR DEHYDROGENASE YLII"/>
    <property type="match status" value="1"/>
</dbReference>
<evidence type="ECO:0000259" key="2">
    <source>
        <dbReference type="Pfam" id="PF07995"/>
    </source>
</evidence>
<dbReference type="RefSeq" id="WP_330199948.1">
    <property type="nucleotide sequence ID" value="NZ_JAZDRP010000011.1"/>
</dbReference>
<sequence length="373" mass="40582">MLFRLTALFLLVSAPALAQRDRPNEVFDGEMEVIASGLVHPWSLAFLPHGDLLVTERDGRLRLITEGGLQPETVSGAPEPYVAGQGGMLDVVLHPAFETNGWIYLTYASGNRRANALEIARARYADGALRDLEVIFTANINKTTDAHYGGRMAFLPDGTFIVTIGEGFDYREQAQDPSNHLGTTVRLNDDGSIPDDNPVIEDGAPGVFSWGHRNPQAILHDSQTGRVISHEHGPRGGDELNVIEGGVNYGWPIATFGVDYSGAIISPFETYPGMRDPLLAWTPSIAPAGMTLYRGEMFPEWDGGLLIATLQPGDADTRSGHIRIIDMEDGLPVGQTVILGELQSRMRDVRTAPDGSVYVLTDAYDGAVIRLFR</sequence>
<evidence type="ECO:0000256" key="1">
    <source>
        <dbReference type="SAM" id="SignalP"/>
    </source>
</evidence>
<dbReference type="SUPFAM" id="SSF50952">
    <property type="entry name" value="Soluble quinoprotein glucose dehydrogenase"/>
    <property type="match status" value="1"/>
</dbReference>
<feature type="chain" id="PRO_5047260048" evidence="1">
    <location>
        <begin position="19"/>
        <end position="373"/>
    </location>
</feature>
<comment type="caution">
    <text evidence="3">The sequence shown here is derived from an EMBL/GenBank/DDBJ whole genome shotgun (WGS) entry which is preliminary data.</text>
</comment>
<dbReference type="PANTHER" id="PTHR19328">
    <property type="entry name" value="HEDGEHOG-INTERACTING PROTEIN"/>
    <property type="match status" value="1"/>
</dbReference>
<evidence type="ECO:0000313" key="3">
    <source>
        <dbReference type="EMBL" id="MEE2527286.1"/>
    </source>
</evidence>
<dbReference type="Pfam" id="PF07995">
    <property type="entry name" value="GSDH"/>
    <property type="match status" value="1"/>
</dbReference>
<keyword evidence="4" id="KW-1185">Reference proteome</keyword>
<evidence type="ECO:0000313" key="4">
    <source>
        <dbReference type="Proteomes" id="UP001354971"/>
    </source>
</evidence>
<feature type="signal peptide" evidence="1">
    <location>
        <begin position="1"/>
        <end position="18"/>
    </location>
</feature>
<dbReference type="InterPro" id="IPR012938">
    <property type="entry name" value="Glc/Sorbosone_DH"/>
</dbReference>